<dbReference type="EMBL" id="JADIMF010000128">
    <property type="protein sequence ID" value="MBO8469664.1"/>
    <property type="molecule type" value="Genomic_DNA"/>
</dbReference>
<dbReference type="PROSITE" id="PS51257">
    <property type="entry name" value="PROKAR_LIPOPROTEIN"/>
    <property type="match status" value="1"/>
</dbReference>
<reference evidence="2" key="1">
    <citation type="submission" date="2020-10" db="EMBL/GenBank/DDBJ databases">
        <authorList>
            <person name="Gilroy R."/>
        </authorList>
    </citation>
    <scope>NUCLEOTIDE SEQUENCE</scope>
    <source>
        <strain evidence="2">14700</strain>
    </source>
</reference>
<feature type="signal peptide" evidence="1">
    <location>
        <begin position="1"/>
        <end position="19"/>
    </location>
</feature>
<dbReference type="AlphaFoldDB" id="A0A9D9IBQ6"/>
<comment type="caution">
    <text evidence="2">The sequence shown here is derived from an EMBL/GenBank/DDBJ whole genome shotgun (WGS) entry which is preliminary data.</text>
</comment>
<protein>
    <submittedName>
        <fullName evidence="2">Uncharacterized protein</fullName>
    </submittedName>
</protein>
<organism evidence="2 3">
    <name type="scientific">Candidatus Ornithospirochaeta stercoravium</name>
    <dbReference type="NCBI Taxonomy" id="2840897"/>
    <lineage>
        <taxon>Bacteria</taxon>
        <taxon>Pseudomonadati</taxon>
        <taxon>Spirochaetota</taxon>
        <taxon>Spirochaetia</taxon>
        <taxon>Spirochaetales</taxon>
        <taxon>Spirochaetaceae</taxon>
        <taxon>Spirochaetaceae incertae sedis</taxon>
        <taxon>Candidatus Ornithospirochaeta</taxon>
    </lineage>
</organism>
<proteinExistence type="predicted"/>
<evidence type="ECO:0000313" key="3">
    <source>
        <dbReference type="Proteomes" id="UP000810292"/>
    </source>
</evidence>
<gene>
    <name evidence="2" type="ORF">IAA72_07760</name>
</gene>
<evidence type="ECO:0000313" key="2">
    <source>
        <dbReference type="EMBL" id="MBO8469664.1"/>
    </source>
</evidence>
<name>A0A9D9IBQ6_9SPIO</name>
<evidence type="ECO:0000256" key="1">
    <source>
        <dbReference type="SAM" id="SignalP"/>
    </source>
</evidence>
<keyword evidence="1" id="KW-0732">Signal</keyword>
<dbReference type="Proteomes" id="UP000810292">
    <property type="component" value="Unassembled WGS sequence"/>
</dbReference>
<accession>A0A9D9IBQ6</accession>
<sequence>MIRKALTAILIISVLVSCASYTISDGYASIVVPENTGKPETRYRIIQEENKEKTQEAIENAKKEAEHRAAMKRNAEVNEYPEDISEITFPHIYTPLRTNATAENGINTFQILFLPLGEEEISDADISRILASTADLSPDFVVLTGSLANQVKGARTAGWDAVTLEGGTILHKPLLKSADAVKASFFITTTKDFDIAPVYLQAALPSSAEGISAWLDSINAESENNLKAVQDADMSMADRERIIALSSSEPITEDWIEFTPFAYRTPHSFAVSDYLSDSSYIDAYRRTHFTAEVDGGITRRNGSIYERMDSLWSASLLPESSVAFPVLGLTDTRGIFAVLATYIFP</sequence>
<reference evidence="2" key="2">
    <citation type="journal article" date="2021" name="PeerJ">
        <title>Extensive microbial diversity within the chicken gut microbiome revealed by metagenomics and culture.</title>
        <authorList>
            <person name="Gilroy R."/>
            <person name="Ravi A."/>
            <person name="Getino M."/>
            <person name="Pursley I."/>
            <person name="Horton D.L."/>
            <person name="Alikhan N.F."/>
            <person name="Baker D."/>
            <person name="Gharbi K."/>
            <person name="Hall N."/>
            <person name="Watson M."/>
            <person name="Adriaenssens E.M."/>
            <person name="Foster-Nyarko E."/>
            <person name="Jarju S."/>
            <person name="Secka A."/>
            <person name="Antonio M."/>
            <person name="Oren A."/>
            <person name="Chaudhuri R.R."/>
            <person name="La Ragione R."/>
            <person name="Hildebrand F."/>
            <person name="Pallen M.J."/>
        </authorList>
    </citation>
    <scope>NUCLEOTIDE SEQUENCE</scope>
    <source>
        <strain evidence="2">14700</strain>
    </source>
</reference>
<feature type="chain" id="PRO_5038921075" evidence="1">
    <location>
        <begin position="20"/>
        <end position="345"/>
    </location>
</feature>